<gene>
    <name evidence="1" type="ORF">RFULGI_LOCUS19428</name>
</gene>
<dbReference type="EMBL" id="CAJVPZ010096059">
    <property type="protein sequence ID" value="CAG8818564.1"/>
    <property type="molecule type" value="Genomic_DNA"/>
</dbReference>
<protein>
    <submittedName>
        <fullName evidence="1">1685_t:CDS:1</fullName>
    </submittedName>
</protein>
<sequence length="137" mass="15894">DERKPLKRYYSVTIPEFKQHLFQYERYITTIDCNLSRGIKTWLCTDKHSKKVDAIEDSLLRMFLRSSNRITAISLENNDMLDEVLCKNIRTVYLNGTIGNKEDMILAKAFRNNVGIVNIEIESTIHETPLIKTLGSL</sequence>
<accession>A0A9N9PGP0</accession>
<dbReference type="Proteomes" id="UP000789396">
    <property type="component" value="Unassembled WGS sequence"/>
</dbReference>
<comment type="caution">
    <text evidence="1">The sequence shown here is derived from an EMBL/GenBank/DDBJ whole genome shotgun (WGS) entry which is preliminary data.</text>
</comment>
<feature type="non-terminal residue" evidence="1">
    <location>
        <position position="1"/>
    </location>
</feature>
<evidence type="ECO:0000313" key="2">
    <source>
        <dbReference type="Proteomes" id="UP000789396"/>
    </source>
</evidence>
<keyword evidence="2" id="KW-1185">Reference proteome</keyword>
<name>A0A9N9PGP0_9GLOM</name>
<dbReference type="OrthoDB" id="2492331at2759"/>
<proteinExistence type="predicted"/>
<dbReference type="AlphaFoldDB" id="A0A9N9PGP0"/>
<reference evidence="1" key="1">
    <citation type="submission" date="2021-06" db="EMBL/GenBank/DDBJ databases">
        <authorList>
            <person name="Kallberg Y."/>
            <person name="Tangrot J."/>
            <person name="Rosling A."/>
        </authorList>
    </citation>
    <scope>NUCLEOTIDE SEQUENCE</scope>
    <source>
        <strain evidence="1">IN212</strain>
    </source>
</reference>
<evidence type="ECO:0000313" key="1">
    <source>
        <dbReference type="EMBL" id="CAG8818564.1"/>
    </source>
</evidence>
<organism evidence="1 2">
    <name type="scientific">Racocetra fulgida</name>
    <dbReference type="NCBI Taxonomy" id="60492"/>
    <lineage>
        <taxon>Eukaryota</taxon>
        <taxon>Fungi</taxon>
        <taxon>Fungi incertae sedis</taxon>
        <taxon>Mucoromycota</taxon>
        <taxon>Glomeromycotina</taxon>
        <taxon>Glomeromycetes</taxon>
        <taxon>Diversisporales</taxon>
        <taxon>Gigasporaceae</taxon>
        <taxon>Racocetra</taxon>
    </lineage>
</organism>
<feature type="non-terminal residue" evidence="1">
    <location>
        <position position="137"/>
    </location>
</feature>